<feature type="domain" description="Galactose-1-phosphate uridyl transferase C-terminal" evidence="11">
    <location>
        <begin position="224"/>
        <end position="316"/>
    </location>
</feature>
<organism evidence="12 13">
    <name type="scientific">bacterium (Candidatus Gribaldobacteria) CG07_land_8_20_14_0_80_33_18</name>
    <dbReference type="NCBI Taxonomy" id="2014272"/>
    <lineage>
        <taxon>Bacteria</taxon>
        <taxon>Candidatus Gribaldobacteria</taxon>
    </lineage>
</organism>
<dbReference type="EC" id="2.7.7.12" evidence="7"/>
<dbReference type="GO" id="GO:0006012">
    <property type="term" value="P:galactose metabolic process"/>
    <property type="evidence" value="ECO:0007669"/>
    <property type="project" value="UniProtKB-UniRule"/>
</dbReference>
<dbReference type="AlphaFoldDB" id="A0A2M6Z2W6"/>
<dbReference type="InterPro" id="IPR036265">
    <property type="entry name" value="HIT-like_sf"/>
</dbReference>
<feature type="domain" description="Galactose-1-phosphate uridyl transferase N-terminal" evidence="10">
    <location>
        <begin position="16"/>
        <end position="193"/>
    </location>
</feature>
<dbReference type="Gene3D" id="3.30.428.10">
    <property type="entry name" value="HIT-like"/>
    <property type="match status" value="2"/>
</dbReference>
<evidence type="ECO:0000259" key="10">
    <source>
        <dbReference type="Pfam" id="PF01087"/>
    </source>
</evidence>
<dbReference type="InterPro" id="IPR001937">
    <property type="entry name" value="GalP_UDPtransf1"/>
</dbReference>
<dbReference type="Proteomes" id="UP000228777">
    <property type="component" value="Unassembled WGS sequence"/>
</dbReference>
<evidence type="ECO:0000256" key="9">
    <source>
        <dbReference type="PIRSR" id="PIRSR000808-3"/>
    </source>
</evidence>
<gene>
    <name evidence="12" type="primary">galT</name>
    <name evidence="12" type="ORF">COS93_01905</name>
</gene>
<dbReference type="SUPFAM" id="SSF54197">
    <property type="entry name" value="HIT-like"/>
    <property type="match status" value="2"/>
</dbReference>
<dbReference type="Pfam" id="PF02744">
    <property type="entry name" value="GalP_UDP_tr_C"/>
    <property type="match status" value="1"/>
</dbReference>
<feature type="binding site" evidence="9">
    <location>
        <position position="133"/>
    </location>
    <ligand>
        <name>Zn(2+)</name>
        <dbReference type="ChEBI" id="CHEBI:29105"/>
    </ligand>
</feature>
<keyword evidence="3 12" id="KW-0548">Nucleotidyltransferase</keyword>
<dbReference type="InterPro" id="IPR005849">
    <property type="entry name" value="GalP_Utransf_N"/>
</dbReference>
<evidence type="ECO:0000256" key="6">
    <source>
        <dbReference type="ARBA" id="ARBA00023277"/>
    </source>
</evidence>
<evidence type="ECO:0000256" key="5">
    <source>
        <dbReference type="ARBA" id="ARBA00022833"/>
    </source>
</evidence>
<evidence type="ECO:0000256" key="7">
    <source>
        <dbReference type="NCBIfam" id="TIGR00209"/>
    </source>
</evidence>
<feature type="binding site" evidence="9">
    <location>
        <position position="184"/>
    </location>
    <ligand>
        <name>Zn(2+)</name>
        <dbReference type="ChEBI" id="CHEBI:29105"/>
    </ligand>
</feature>
<feature type="active site" description="Tele-UMP-histidine intermediate" evidence="8">
    <location>
        <position position="186"/>
    </location>
</feature>
<dbReference type="PANTHER" id="PTHR42763">
    <property type="entry name" value="ADP-GLUCOSE PHOSPHORYLASE"/>
    <property type="match status" value="1"/>
</dbReference>
<evidence type="ECO:0000256" key="1">
    <source>
        <dbReference type="ARBA" id="ARBA00010951"/>
    </source>
</evidence>
<evidence type="ECO:0000256" key="3">
    <source>
        <dbReference type="ARBA" id="ARBA00022695"/>
    </source>
</evidence>
<proteinExistence type="inferred from homology"/>
<sequence length="352" mass="40927">MTKIQNPKATQVKFPSELRFDPMGRDWVVIATGRALRSETFKKEKSASRRKEKIPSKKNCPFCHIETQKPPTLIFSQGKRINSLKIPKDWTTIVVPNKYPAFQPAKKLNERQVGPYKVMDAVGYHEVVITKDHQKSLAQLSIPEVKEVIDVYHQTYLELMKKQMIKYIFIFHNHGREAGASIFHPHSQIIASAVIDPDLEKALRAAKRYFNSYKKCSYCVGNEWERKNKERIVFENKNFLAICPFASKIAFEVIITPKKHLAHFEKITDEEKNDLAEIFQKVLRKLYLGLNNPAYNFYLHTAPCNGKKYDHYHWHWTILPKTSTPAGFEFGAKMEISTIEPEKAAKYLREQI</sequence>
<name>A0A2M6Z2W6_9BACT</name>
<evidence type="ECO:0000313" key="12">
    <source>
        <dbReference type="EMBL" id="PIU46743.1"/>
    </source>
</evidence>
<dbReference type="Pfam" id="PF01087">
    <property type="entry name" value="GalP_UDP_transf"/>
    <property type="match status" value="1"/>
</dbReference>
<keyword evidence="6" id="KW-0119">Carbohydrate metabolism</keyword>
<evidence type="ECO:0000259" key="11">
    <source>
        <dbReference type="Pfam" id="PF02744"/>
    </source>
</evidence>
<dbReference type="InterPro" id="IPR053177">
    <property type="entry name" value="ADP-glucose_phosphorylase"/>
</dbReference>
<keyword evidence="2 12" id="KW-0808">Transferase</keyword>
<keyword evidence="4 9" id="KW-0479">Metal-binding</keyword>
<dbReference type="PIRSF" id="PIRSF000808">
    <property type="entry name" value="GalT"/>
    <property type="match status" value="1"/>
</dbReference>
<feature type="binding site" evidence="9">
    <location>
        <position position="60"/>
    </location>
    <ligand>
        <name>Zn(2+)</name>
        <dbReference type="ChEBI" id="CHEBI:29105"/>
    </ligand>
</feature>
<dbReference type="GO" id="GO:0008108">
    <property type="term" value="F:UDP-glucose:hexose-1-phosphate uridylyltransferase activity"/>
    <property type="evidence" value="ECO:0007669"/>
    <property type="project" value="UniProtKB-UniRule"/>
</dbReference>
<dbReference type="PANTHER" id="PTHR42763:SF1">
    <property type="entry name" value="UDP-GLUCOSE--HEXOSE-1-PHOSPHATE URIDYLYLTRANSFERASE"/>
    <property type="match status" value="1"/>
</dbReference>
<evidence type="ECO:0000256" key="4">
    <source>
        <dbReference type="ARBA" id="ARBA00022723"/>
    </source>
</evidence>
<dbReference type="InterPro" id="IPR005850">
    <property type="entry name" value="GalP_Utransf_C"/>
</dbReference>
<dbReference type="UniPathway" id="UPA00214"/>
<comment type="cofactor">
    <cofactor evidence="9">
        <name>Zn(2+)</name>
        <dbReference type="ChEBI" id="CHEBI:29105"/>
    </cofactor>
    <text evidence="9">Binds 1 zinc ion per subunit.</text>
</comment>
<dbReference type="NCBIfam" id="TIGR00209">
    <property type="entry name" value="galT_1"/>
    <property type="match status" value="1"/>
</dbReference>
<comment type="similarity">
    <text evidence="1">Belongs to the galactose-1-phosphate uridylyltransferase type 1 family.</text>
</comment>
<feature type="binding site" evidence="9">
    <location>
        <position position="63"/>
    </location>
    <ligand>
        <name>Zn(2+)</name>
        <dbReference type="ChEBI" id="CHEBI:29105"/>
    </ligand>
</feature>
<comment type="caution">
    <text evidence="12">The sequence shown here is derived from an EMBL/GenBank/DDBJ whole genome shotgun (WGS) entry which is preliminary data.</text>
</comment>
<reference evidence="13" key="1">
    <citation type="submission" date="2017-09" db="EMBL/GenBank/DDBJ databases">
        <title>Depth-based differentiation of microbial function through sediment-hosted aquifers and enrichment of novel symbionts in the deep terrestrial subsurface.</title>
        <authorList>
            <person name="Probst A.J."/>
            <person name="Ladd B."/>
            <person name="Jarett J.K."/>
            <person name="Geller-Mcgrath D.E."/>
            <person name="Sieber C.M.K."/>
            <person name="Emerson J.B."/>
            <person name="Anantharaman K."/>
            <person name="Thomas B.C."/>
            <person name="Malmstrom R."/>
            <person name="Stieglmeier M."/>
            <person name="Klingl A."/>
            <person name="Woyke T."/>
            <person name="Ryan C.M."/>
            <person name="Banfield J.F."/>
        </authorList>
    </citation>
    <scope>NUCLEOTIDE SEQUENCE [LARGE SCALE GENOMIC DNA]</scope>
</reference>
<dbReference type="GO" id="GO:0008270">
    <property type="term" value="F:zinc ion binding"/>
    <property type="evidence" value="ECO:0007669"/>
    <property type="project" value="InterPro"/>
</dbReference>
<evidence type="ECO:0000256" key="8">
    <source>
        <dbReference type="PIRSR" id="PIRSR000808-1"/>
    </source>
</evidence>
<accession>A0A2M6Z2W6</accession>
<protein>
    <recommendedName>
        <fullName evidence="7">Galactose-1-phosphate uridylyltransferase</fullName>
        <ecNumber evidence="7">2.7.7.12</ecNumber>
    </recommendedName>
</protein>
<evidence type="ECO:0000313" key="13">
    <source>
        <dbReference type="Proteomes" id="UP000228777"/>
    </source>
</evidence>
<evidence type="ECO:0000256" key="2">
    <source>
        <dbReference type="ARBA" id="ARBA00022679"/>
    </source>
</evidence>
<dbReference type="EMBL" id="PEWP01000034">
    <property type="protein sequence ID" value="PIU46743.1"/>
    <property type="molecule type" value="Genomic_DNA"/>
</dbReference>
<keyword evidence="5 9" id="KW-0862">Zinc</keyword>